<dbReference type="InterPro" id="IPR037294">
    <property type="entry name" value="ABC_BtuC-like"/>
</dbReference>
<dbReference type="PANTHER" id="PTHR30472">
    <property type="entry name" value="FERRIC ENTEROBACTIN TRANSPORT SYSTEM PERMEASE PROTEIN"/>
    <property type="match status" value="1"/>
</dbReference>
<dbReference type="Gene3D" id="1.10.3470.10">
    <property type="entry name" value="ABC transporter involved in vitamin B12 uptake, BtuC"/>
    <property type="match status" value="1"/>
</dbReference>
<comment type="similarity">
    <text evidence="2">Belongs to the binding-protein-dependent transport system permease family. FecCD subfamily.</text>
</comment>
<feature type="transmembrane region" description="Helical" evidence="8">
    <location>
        <begin position="88"/>
        <end position="107"/>
    </location>
</feature>
<evidence type="ECO:0000256" key="5">
    <source>
        <dbReference type="ARBA" id="ARBA00022692"/>
    </source>
</evidence>
<evidence type="ECO:0000256" key="2">
    <source>
        <dbReference type="ARBA" id="ARBA00007935"/>
    </source>
</evidence>
<evidence type="ECO:0000256" key="7">
    <source>
        <dbReference type="ARBA" id="ARBA00023136"/>
    </source>
</evidence>
<feature type="transmembrane region" description="Helical" evidence="8">
    <location>
        <begin position="242"/>
        <end position="264"/>
    </location>
</feature>
<keyword evidence="10" id="KW-1185">Reference proteome</keyword>
<gene>
    <name evidence="9" type="ORF">H8S08_07295</name>
</gene>
<dbReference type="CDD" id="cd06550">
    <property type="entry name" value="TM_ABC_iron-siderophores_like"/>
    <property type="match status" value="1"/>
</dbReference>
<accession>A0ABR7CNB3</accession>
<keyword evidence="5 8" id="KW-0812">Transmembrane</keyword>
<feature type="transmembrane region" description="Helical" evidence="8">
    <location>
        <begin position="201"/>
        <end position="221"/>
    </location>
</feature>
<evidence type="ECO:0000256" key="1">
    <source>
        <dbReference type="ARBA" id="ARBA00004651"/>
    </source>
</evidence>
<evidence type="ECO:0000256" key="8">
    <source>
        <dbReference type="SAM" id="Phobius"/>
    </source>
</evidence>
<protein>
    <submittedName>
        <fullName evidence="9">Iron ABC transporter permease</fullName>
    </submittedName>
</protein>
<organism evidence="9 10">
    <name type="scientific">Alistipes hominis</name>
    <dbReference type="NCBI Taxonomy" id="2763015"/>
    <lineage>
        <taxon>Bacteria</taxon>
        <taxon>Pseudomonadati</taxon>
        <taxon>Bacteroidota</taxon>
        <taxon>Bacteroidia</taxon>
        <taxon>Bacteroidales</taxon>
        <taxon>Rikenellaceae</taxon>
        <taxon>Alistipes</taxon>
    </lineage>
</organism>
<evidence type="ECO:0000256" key="6">
    <source>
        <dbReference type="ARBA" id="ARBA00022989"/>
    </source>
</evidence>
<feature type="transmembrane region" description="Helical" evidence="8">
    <location>
        <begin position="151"/>
        <end position="175"/>
    </location>
</feature>
<feature type="transmembrane region" description="Helical" evidence="8">
    <location>
        <begin position="119"/>
        <end position="144"/>
    </location>
</feature>
<keyword evidence="6 8" id="KW-1133">Transmembrane helix</keyword>
<feature type="transmembrane region" description="Helical" evidence="8">
    <location>
        <begin position="313"/>
        <end position="332"/>
    </location>
</feature>
<sequence length="341" mass="35303">MSVRYIVAAACCVAVLFAASLFLGSVPIPLRAVLGILTGGEAGQASWSFIVLESRLPQAVTALLAGAALATSGLMLQTVFNNPLAGPSILGIDTGASLGVALVMLMLGGTVGGTGGFMLSGYMAVVSGAFVGATAVLCIIIFFSTLVRSNVMLLIIGIMVGYLASSMISLLNFFATSDGVYSYMLWGMGDFSGVSLRQMPLFALLIGAGLFVALLLMKPLNALLLGERYAENLGVRVQRVRILLLICTGVLTAVSTAFCGPIAFIGLSVPHLARLMTGSADHRLLLPAVMLTGSCVALLCNLISLLPGASGVIPLNAITPLVGAPVVIYVIVNQKRIQYFN</sequence>
<name>A0ABR7CNB3_9BACT</name>
<dbReference type="SUPFAM" id="SSF81345">
    <property type="entry name" value="ABC transporter involved in vitamin B12 uptake, BtuC"/>
    <property type="match status" value="1"/>
</dbReference>
<comment type="subcellular location">
    <subcellularLocation>
        <location evidence="1">Cell membrane</location>
        <topology evidence="1">Multi-pass membrane protein</topology>
    </subcellularLocation>
</comment>
<dbReference type="EMBL" id="JACOOK010000003">
    <property type="protein sequence ID" value="MBC5616825.1"/>
    <property type="molecule type" value="Genomic_DNA"/>
</dbReference>
<keyword evidence="4" id="KW-1003">Cell membrane</keyword>
<evidence type="ECO:0000313" key="9">
    <source>
        <dbReference type="EMBL" id="MBC5616825.1"/>
    </source>
</evidence>
<dbReference type="InterPro" id="IPR000522">
    <property type="entry name" value="ABC_transptr_permease_BtuC"/>
</dbReference>
<evidence type="ECO:0000313" key="10">
    <source>
        <dbReference type="Proteomes" id="UP000636891"/>
    </source>
</evidence>
<proteinExistence type="inferred from homology"/>
<reference evidence="9 10" key="1">
    <citation type="submission" date="2020-08" db="EMBL/GenBank/DDBJ databases">
        <title>Genome public.</title>
        <authorList>
            <person name="Liu C."/>
            <person name="Sun Q."/>
        </authorList>
    </citation>
    <scope>NUCLEOTIDE SEQUENCE [LARGE SCALE GENOMIC DNA]</scope>
    <source>
        <strain evidence="9 10">New-7</strain>
    </source>
</reference>
<dbReference type="PANTHER" id="PTHR30472:SF41">
    <property type="entry name" value="TRANSPORT SYSTEM PERMEASE PROTEIN"/>
    <property type="match status" value="1"/>
</dbReference>
<feature type="transmembrane region" description="Helical" evidence="8">
    <location>
        <begin position="284"/>
        <end position="306"/>
    </location>
</feature>
<evidence type="ECO:0000256" key="4">
    <source>
        <dbReference type="ARBA" id="ARBA00022475"/>
    </source>
</evidence>
<keyword evidence="7 8" id="KW-0472">Membrane</keyword>
<comment type="caution">
    <text evidence="9">The sequence shown here is derived from an EMBL/GenBank/DDBJ whole genome shotgun (WGS) entry which is preliminary data.</text>
</comment>
<keyword evidence="3" id="KW-0813">Transport</keyword>
<dbReference type="Proteomes" id="UP000636891">
    <property type="component" value="Unassembled WGS sequence"/>
</dbReference>
<feature type="transmembrane region" description="Helical" evidence="8">
    <location>
        <begin position="56"/>
        <end position="76"/>
    </location>
</feature>
<dbReference type="Pfam" id="PF01032">
    <property type="entry name" value="FecCD"/>
    <property type="match status" value="1"/>
</dbReference>
<evidence type="ECO:0000256" key="3">
    <source>
        <dbReference type="ARBA" id="ARBA00022448"/>
    </source>
</evidence>